<evidence type="ECO:0000256" key="10">
    <source>
        <dbReference type="HAMAP-Rule" id="MF_01405"/>
    </source>
</evidence>
<feature type="binding site" evidence="10">
    <location>
        <begin position="154"/>
        <end position="157"/>
    </location>
    <ligand>
        <name>substrate</name>
    </ligand>
</feature>
<comment type="catalytic activity">
    <reaction evidence="9 10">
        <text>XTP + H2O = XMP + diphosphate + H(+)</text>
        <dbReference type="Rhea" id="RHEA:28610"/>
        <dbReference type="ChEBI" id="CHEBI:15377"/>
        <dbReference type="ChEBI" id="CHEBI:15378"/>
        <dbReference type="ChEBI" id="CHEBI:33019"/>
        <dbReference type="ChEBI" id="CHEBI:57464"/>
        <dbReference type="ChEBI" id="CHEBI:61314"/>
        <dbReference type="EC" id="3.6.1.66"/>
    </reaction>
</comment>
<keyword evidence="3 10" id="KW-0479">Metal-binding</keyword>
<evidence type="ECO:0000256" key="11">
    <source>
        <dbReference type="RuleBase" id="RU003781"/>
    </source>
</evidence>
<dbReference type="Proteomes" id="UP000182692">
    <property type="component" value="Unassembled WGS sequence"/>
</dbReference>
<feature type="binding site" evidence="10">
    <location>
        <position position="69"/>
    </location>
    <ligand>
        <name>Mg(2+)</name>
        <dbReference type="ChEBI" id="CHEBI:18420"/>
    </ligand>
</feature>
<dbReference type="InterPro" id="IPR020922">
    <property type="entry name" value="dITP/XTP_pyrophosphatase"/>
</dbReference>
<comment type="function">
    <text evidence="10">Pyrophosphatase that catalyzes the hydrolysis of nucleoside triphosphates to their monophosphate derivatives, with a high preference for the non-canonical purine nucleotides XTP (xanthosine triphosphate), dITP (deoxyinosine triphosphate) and ITP. Seems to function as a house-cleaning enzyme that removes non-canonical purine nucleotides from the nucleotide pool, thus preventing their incorporation into DNA/RNA and avoiding chromosomal lesions.</text>
</comment>
<name>A0A1I5X8N3_9GAMM</name>
<comment type="cofactor">
    <cofactor evidence="10">
        <name>Mg(2+)</name>
        <dbReference type="ChEBI" id="CHEBI:18420"/>
    </cofactor>
    <text evidence="10">Binds 1 Mg(2+) ion per subunit.</text>
</comment>
<reference evidence="12 13" key="1">
    <citation type="submission" date="2016-10" db="EMBL/GenBank/DDBJ databases">
        <authorList>
            <person name="de Groot N.N."/>
        </authorList>
    </citation>
    <scope>NUCLEOTIDE SEQUENCE [LARGE SCALE GENOMIC DNA]</scope>
    <source>
        <strain evidence="12 13">DSM 15893</strain>
    </source>
</reference>
<dbReference type="EC" id="3.6.1.66" evidence="10"/>
<evidence type="ECO:0000313" key="12">
    <source>
        <dbReference type="EMBL" id="SFQ28345.1"/>
    </source>
</evidence>
<feature type="binding site" evidence="10">
    <location>
        <begin position="8"/>
        <end position="13"/>
    </location>
    <ligand>
        <name>substrate</name>
    </ligand>
</feature>
<gene>
    <name evidence="12" type="ORF">SAMN03084138_04600</name>
</gene>
<feature type="binding site" evidence="10">
    <location>
        <position position="70"/>
    </location>
    <ligand>
        <name>substrate</name>
    </ligand>
</feature>
<feature type="binding site" evidence="10">
    <location>
        <position position="177"/>
    </location>
    <ligand>
        <name>substrate</name>
    </ligand>
</feature>
<evidence type="ECO:0000256" key="1">
    <source>
        <dbReference type="ARBA" id="ARBA00008023"/>
    </source>
</evidence>
<dbReference type="OrthoDB" id="9807456at2"/>
<dbReference type="STRING" id="1121869.SAMN03084138_04600"/>
<dbReference type="NCBIfam" id="NF011397">
    <property type="entry name" value="PRK14822.1"/>
    <property type="match status" value="1"/>
</dbReference>
<dbReference type="SUPFAM" id="SSF52972">
    <property type="entry name" value="ITPase-like"/>
    <property type="match status" value="1"/>
</dbReference>
<comment type="catalytic activity">
    <reaction evidence="8 10">
        <text>dITP + H2O = dIMP + diphosphate + H(+)</text>
        <dbReference type="Rhea" id="RHEA:28342"/>
        <dbReference type="ChEBI" id="CHEBI:15377"/>
        <dbReference type="ChEBI" id="CHEBI:15378"/>
        <dbReference type="ChEBI" id="CHEBI:33019"/>
        <dbReference type="ChEBI" id="CHEBI:61194"/>
        <dbReference type="ChEBI" id="CHEBI:61382"/>
        <dbReference type="EC" id="3.6.1.66"/>
    </reaction>
</comment>
<dbReference type="FunFam" id="3.90.950.10:FF:000001">
    <property type="entry name" value="dITP/XTP pyrophosphatase"/>
    <property type="match status" value="1"/>
</dbReference>
<dbReference type="CDD" id="cd00515">
    <property type="entry name" value="HAM1"/>
    <property type="match status" value="1"/>
</dbReference>
<dbReference type="GO" id="GO:0046872">
    <property type="term" value="F:metal ion binding"/>
    <property type="evidence" value="ECO:0007669"/>
    <property type="project" value="UniProtKB-KW"/>
</dbReference>
<comment type="subunit">
    <text evidence="2 10">Homodimer.</text>
</comment>
<keyword evidence="7 10" id="KW-0546">Nucleotide metabolism</keyword>
<keyword evidence="4 10" id="KW-0547">Nucleotide-binding</keyword>
<dbReference type="InterPro" id="IPR029001">
    <property type="entry name" value="ITPase-like_fam"/>
</dbReference>
<dbReference type="GO" id="GO:0036222">
    <property type="term" value="F:XTP diphosphatase activity"/>
    <property type="evidence" value="ECO:0007669"/>
    <property type="project" value="UniProtKB-UniRule"/>
</dbReference>
<keyword evidence="5 10" id="KW-0378">Hydrolase</keyword>
<evidence type="ECO:0000256" key="4">
    <source>
        <dbReference type="ARBA" id="ARBA00022741"/>
    </source>
</evidence>
<dbReference type="GeneID" id="35869747"/>
<evidence type="ECO:0000256" key="5">
    <source>
        <dbReference type="ARBA" id="ARBA00022801"/>
    </source>
</evidence>
<dbReference type="GO" id="GO:0005829">
    <property type="term" value="C:cytosol"/>
    <property type="evidence" value="ECO:0007669"/>
    <property type="project" value="TreeGrafter"/>
</dbReference>
<dbReference type="GO" id="GO:0009146">
    <property type="term" value="P:purine nucleoside triphosphate catabolic process"/>
    <property type="evidence" value="ECO:0007669"/>
    <property type="project" value="UniProtKB-UniRule"/>
</dbReference>
<evidence type="ECO:0000256" key="7">
    <source>
        <dbReference type="ARBA" id="ARBA00023080"/>
    </source>
</evidence>
<evidence type="ECO:0000313" key="13">
    <source>
        <dbReference type="Proteomes" id="UP000182692"/>
    </source>
</evidence>
<feature type="binding site" evidence="10">
    <location>
        <position position="40"/>
    </location>
    <ligand>
        <name>Mg(2+)</name>
        <dbReference type="ChEBI" id="CHEBI:18420"/>
    </ligand>
</feature>
<dbReference type="RefSeq" id="WP_017015995.1">
    <property type="nucleotide sequence ID" value="NZ_FOWR01000059.1"/>
</dbReference>
<feature type="binding site" evidence="10">
    <location>
        <begin position="182"/>
        <end position="183"/>
    </location>
    <ligand>
        <name>substrate</name>
    </ligand>
</feature>
<dbReference type="NCBIfam" id="TIGR00042">
    <property type="entry name" value="RdgB/HAM1 family non-canonical purine NTP pyrophosphatase"/>
    <property type="match status" value="1"/>
</dbReference>
<proteinExistence type="inferred from homology"/>
<accession>A0A1I5X8N3</accession>
<comment type="catalytic activity">
    <reaction evidence="10">
        <text>ITP + H2O = IMP + diphosphate + H(+)</text>
        <dbReference type="Rhea" id="RHEA:29399"/>
        <dbReference type="ChEBI" id="CHEBI:15377"/>
        <dbReference type="ChEBI" id="CHEBI:15378"/>
        <dbReference type="ChEBI" id="CHEBI:33019"/>
        <dbReference type="ChEBI" id="CHEBI:58053"/>
        <dbReference type="ChEBI" id="CHEBI:61402"/>
        <dbReference type="EC" id="3.6.1.66"/>
    </reaction>
</comment>
<dbReference type="Gene3D" id="3.90.950.10">
    <property type="match status" value="1"/>
</dbReference>
<dbReference type="PANTHER" id="PTHR11067:SF9">
    <property type="entry name" value="INOSINE TRIPHOSPHATE PYROPHOSPHATASE"/>
    <property type="match status" value="1"/>
</dbReference>
<sequence length="204" mass="22112">MSKVVLATGNAGKVKEMADLLQDFGFDVLAQSEFGISDADETGTTFIENAIIKARHAAKETGLPAIADDSGLEVDYLQGAPGVYSARYAGEGKGDQANIDKLLESMANAPDDQRSARFHCVLVYMRHANDPTPVVCHGVFEGHIAREESGKNGFGYDPVFWVENHNCTLANIEPAVKKQMSHRGQALKKLFAALSERMPSEQAK</sequence>
<dbReference type="HAMAP" id="MF_01405">
    <property type="entry name" value="Non_canon_purine_NTPase"/>
    <property type="match status" value="1"/>
</dbReference>
<evidence type="ECO:0000256" key="3">
    <source>
        <dbReference type="ARBA" id="ARBA00022723"/>
    </source>
</evidence>
<dbReference type="GO" id="GO:0036220">
    <property type="term" value="F:ITP diphosphatase activity"/>
    <property type="evidence" value="ECO:0007669"/>
    <property type="project" value="UniProtKB-UniRule"/>
</dbReference>
<comment type="similarity">
    <text evidence="1 10 11">Belongs to the HAM1 NTPase family.</text>
</comment>
<dbReference type="EMBL" id="FOWR01000059">
    <property type="protein sequence ID" value="SFQ28345.1"/>
    <property type="molecule type" value="Genomic_DNA"/>
</dbReference>
<evidence type="ECO:0000256" key="9">
    <source>
        <dbReference type="ARBA" id="ARBA00052017"/>
    </source>
</evidence>
<dbReference type="GO" id="GO:0000166">
    <property type="term" value="F:nucleotide binding"/>
    <property type="evidence" value="ECO:0007669"/>
    <property type="project" value="UniProtKB-KW"/>
</dbReference>
<dbReference type="GO" id="GO:0009117">
    <property type="term" value="P:nucleotide metabolic process"/>
    <property type="evidence" value="ECO:0007669"/>
    <property type="project" value="UniProtKB-KW"/>
</dbReference>
<dbReference type="GO" id="GO:0017111">
    <property type="term" value="F:ribonucleoside triphosphate phosphatase activity"/>
    <property type="evidence" value="ECO:0007669"/>
    <property type="project" value="InterPro"/>
</dbReference>
<dbReference type="InterPro" id="IPR002637">
    <property type="entry name" value="RdgB/HAM1"/>
</dbReference>
<protein>
    <recommendedName>
        <fullName evidence="10">dITP/XTP pyrophosphatase</fullName>
        <ecNumber evidence="10">3.6.1.66</ecNumber>
    </recommendedName>
    <alternativeName>
        <fullName evidence="10">Non-canonical purine NTP pyrophosphatase</fullName>
    </alternativeName>
    <alternativeName>
        <fullName evidence="10">Non-standard purine NTP pyrophosphatase</fullName>
    </alternativeName>
    <alternativeName>
        <fullName evidence="10">Nucleoside-triphosphate diphosphatase</fullName>
    </alternativeName>
    <alternativeName>
        <fullName evidence="10">Nucleoside-triphosphate pyrophosphatase</fullName>
        <shortName evidence="10">NTPase</shortName>
    </alternativeName>
</protein>
<dbReference type="GO" id="GO:0035870">
    <property type="term" value="F:dITP diphosphatase activity"/>
    <property type="evidence" value="ECO:0007669"/>
    <property type="project" value="UniProtKB-UniRule"/>
</dbReference>
<dbReference type="Pfam" id="PF01725">
    <property type="entry name" value="Ham1p_like"/>
    <property type="match status" value="1"/>
</dbReference>
<keyword evidence="6 10" id="KW-0460">Magnesium</keyword>
<evidence type="ECO:0000256" key="2">
    <source>
        <dbReference type="ARBA" id="ARBA00011738"/>
    </source>
</evidence>
<evidence type="ECO:0000256" key="8">
    <source>
        <dbReference type="ARBA" id="ARBA00051875"/>
    </source>
</evidence>
<dbReference type="PANTHER" id="PTHR11067">
    <property type="entry name" value="INOSINE TRIPHOSPHATE PYROPHOSPHATASE/HAM1 PROTEIN"/>
    <property type="match status" value="1"/>
</dbReference>
<evidence type="ECO:0000256" key="6">
    <source>
        <dbReference type="ARBA" id="ARBA00022842"/>
    </source>
</evidence>
<dbReference type="AlphaFoldDB" id="A0A1I5X8N3"/>
<feature type="active site" description="Proton acceptor" evidence="10">
    <location>
        <position position="69"/>
    </location>
</feature>
<organism evidence="12 13">
    <name type="scientific">Enterovibrio norvegicus DSM 15893</name>
    <dbReference type="NCBI Taxonomy" id="1121869"/>
    <lineage>
        <taxon>Bacteria</taxon>
        <taxon>Pseudomonadati</taxon>
        <taxon>Pseudomonadota</taxon>
        <taxon>Gammaproteobacteria</taxon>
        <taxon>Vibrionales</taxon>
        <taxon>Vibrionaceae</taxon>
        <taxon>Enterovibrio</taxon>
    </lineage>
</organism>